<dbReference type="RefSeq" id="WP_331790064.1">
    <property type="nucleotide sequence ID" value="NZ_JAVFKM010000040.1"/>
</dbReference>
<proteinExistence type="predicted"/>
<keyword evidence="3" id="KW-1185">Reference proteome</keyword>
<evidence type="ECO:0000313" key="3">
    <source>
        <dbReference type="Proteomes" id="UP001348265"/>
    </source>
</evidence>
<evidence type="ECO:0000313" key="2">
    <source>
        <dbReference type="EMBL" id="MEF3119248.1"/>
    </source>
</evidence>
<gene>
    <name evidence="2" type="ORF">RB636_39490</name>
</gene>
<dbReference type="Proteomes" id="UP001348265">
    <property type="component" value="Unassembled WGS sequence"/>
</dbReference>
<dbReference type="InterPro" id="IPR026834">
    <property type="entry name" value="LHH"/>
</dbReference>
<feature type="domain" description="LHH" evidence="1">
    <location>
        <begin position="16"/>
        <end position="92"/>
    </location>
</feature>
<name>A0ABU7X655_9ACTN</name>
<organism evidence="2 3">
    <name type="scientific">Streptomyces chrestomyceticus</name>
    <dbReference type="NCBI Taxonomy" id="68185"/>
    <lineage>
        <taxon>Bacteria</taxon>
        <taxon>Bacillati</taxon>
        <taxon>Actinomycetota</taxon>
        <taxon>Actinomycetes</taxon>
        <taxon>Kitasatosporales</taxon>
        <taxon>Streptomycetaceae</taxon>
        <taxon>Streptomyces</taxon>
    </lineage>
</organism>
<protein>
    <submittedName>
        <fullName evidence="2">HNH/ENDO VII family nuclease</fullName>
    </submittedName>
</protein>
<dbReference type="EMBL" id="JAVFKM010000040">
    <property type="protein sequence ID" value="MEF3119248.1"/>
    <property type="molecule type" value="Genomic_DNA"/>
</dbReference>
<comment type="caution">
    <text evidence="2">The sequence shown here is derived from an EMBL/GenBank/DDBJ whole genome shotgun (WGS) entry which is preliminary data.</text>
</comment>
<dbReference type="Pfam" id="PF14411">
    <property type="entry name" value="LHH"/>
    <property type="match status" value="1"/>
</dbReference>
<accession>A0ABU7X655</accession>
<reference evidence="2 3" key="1">
    <citation type="submission" date="2023-08" db="EMBL/GenBank/DDBJ databases">
        <authorList>
            <person name="Sharma P."/>
            <person name="Verma V."/>
            <person name="Mohan M.K."/>
            <person name="Dubey A.K."/>
        </authorList>
    </citation>
    <scope>NUCLEOTIDE SEQUENCE [LARGE SCALE GENOMIC DNA]</scope>
    <source>
        <strain evidence="2 3">ADP4</strain>
    </source>
</reference>
<evidence type="ECO:0000259" key="1">
    <source>
        <dbReference type="Pfam" id="PF14411"/>
    </source>
</evidence>
<sequence>MDYVSPSELNKNKLSNRELMKKGNVPFGKDDRRINLHHMIQTEEGALAEVTGSMHSDNSKQLHWKYGTDLPSGIDRPKFNKYRKKYWKARLKELEAK</sequence>